<evidence type="ECO:0000313" key="2">
    <source>
        <dbReference type="Proteomes" id="UP000037326"/>
    </source>
</evidence>
<accession>A0A0K9FDV1</accession>
<proteinExistence type="predicted"/>
<sequence length="61" mass="7338">MTMQECKYRLQFLNIHNDKKIEGKKVFSSIFIKMKEKTVIFEEKSIIFVIEFPTFATWKCA</sequence>
<dbReference type="GeneID" id="96598854"/>
<evidence type="ECO:0000313" key="1">
    <source>
        <dbReference type="EMBL" id="KMY32704.1"/>
    </source>
</evidence>
<dbReference type="AlphaFoldDB" id="A0A0K9FDV1"/>
<dbReference type="RefSeq" id="WP_049666167.1">
    <property type="nucleotide sequence ID" value="NZ_JBNNMB010000005.1"/>
</dbReference>
<dbReference type="EMBL" id="LFXJ01000005">
    <property type="protein sequence ID" value="KMY32704.1"/>
    <property type="molecule type" value="Genomic_DNA"/>
</dbReference>
<comment type="caution">
    <text evidence="1">The sequence shown here is derived from an EMBL/GenBank/DDBJ whole genome shotgun (WGS) entry which is preliminary data.</text>
</comment>
<name>A0A0K9FDV1_9BACI</name>
<dbReference type="Proteomes" id="UP000037326">
    <property type="component" value="Unassembled WGS sequence"/>
</dbReference>
<dbReference type="PATRIC" id="fig|582475.4.peg.1904"/>
<protein>
    <submittedName>
        <fullName evidence="1">Uncharacterized protein</fullName>
    </submittedName>
</protein>
<gene>
    <name evidence="1" type="ORF">ACZ11_11455</name>
</gene>
<reference evidence="2" key="1">
    <citation type="submission" date="2015-07" db="EMBL/GenBank/DDBJ databases">
        <authorList>
            <consortium name="Consortium for Microbial Forensics and Genomics (microFORGE)"/>
            <person name="Knight B.M."/>
            <person name="Roberts D.P."/>
            <person name="Lin D."/>
            <person name="Hari K."/>
            <person name="Fletcher J."/>
            <person name="Melcher U."/>
            <person name="Blagden T."/>
            <person name="Winegar R.A."/>
        </authorList>
    </citation>
    <scope>NUCLEOTIDE SEQUENCE [LARGE SCALE GENOMIC DNA]</scope>
    <source>
        <strain evidence="2">DSM 23493</strain>
    </source>
</reference>
<organism evidence="1 2">
    <name type="scientific">Lysinibacillus xylanilyticus</name>
    <dbReference type="NCBI Taxonomy" id="582475"/>
    <lineage>
        <taxon>Bacteria</taxon>
        <taxon>Bacillati</taxon>
        <taxon>Bacillota</taxon>
        <taxon>Bacilli</taxon>
        <taxon>Bacillales</taxon>
        <taxon>Bacillaceae</taxon>
        <taxon>Lysinibacillus</taxon>
    </lineage>
</organism>